<feature type="compositionally biased region" description="Basic and acidic residues" evidence="1">
    <location>
        <begin position="10"/>
        <end position="28"/>
    </location>
</feature>
<dbReference type="EMBL" id="DF973716">
    <property type="protein sequence ID" value="GAU38451.1"/>
    <property type="molecule type" value="Genomic_DNA"/>
</dbReference>
<gene>
    <name evidence="2" type="ORF">TSUD_151740</name>
</gene>
<feature type="compositionally biased region" description="Polar residues" evidence="1">
    <location>
        <begin position="46"/>
        <end position="56"/>
    </location>
</feature>
<feature type="region of interest" description="Disordered" evidence="1">
    <location>
        <begin position="1"/>
        <end position="81"/>
    </location>
</feature>
<sequence length="81" mass="9327">MITERNTNQKKNETSRNMKEVTKSREPKNTPPPPTVPKIGPPPPLISNTRKQNTIAERNPNQKKNETEPEPEPKKMKKKKT</sequence>
<dbReference type="AlphaFoldDB" id="A0A2Z6N406"/>
<name>A0A2Z6N406_TRISU</name>
<protein>
    <submittedName>
        <fullName evidence="2">Uncharacterized protein</fullName>
    </submittedName>
</protein>
<evidence type="ECO:0000313" key="3">
    <source>
        <dbReference type="Proteomes" id="UP000242715"/>
    </source>
</evidence>
<dbReference type="Proteomes" id="UP000242715">
    <property type="component" value="Unassembled WGS sequence"/>
</dbReference>
<reference evidence="3" key="1">
    <citation type="journal article" date="2017" name="Front. Plant Sci.">
        <title>Climate Clever Clovers: New Paradigm to Reduce the Environmental Footprint of Ruminants by Breeding Low Methanogenic Forages Utilizing Haplotype Variation.</title>
        <authorList>
            <person name="Kaur P."/>
            <person name="Appels R."/>
            <person name="Bayer P.E."/>
            <person name="Keeble-Gagnere G."/>
            <person name="Wang J."/>
            <person name="Hirakawa H."/>
            <person name="Shirasawa K."/>
            <person name="Vercoe P."/>
            <person name="Stefanova K."/>
            <person name="Durmic Z."/>
            <person name="Nichols P."/>
            <person name="Revell C."/>
            <person name="Isobe S.N."/>
            <person name="Edwards D."/>
            <person name="Erskine W."/>
        </authorList>
    </citation>
    <scope>NUCLEOTIDE SEQUENCE [LARGE SCALE GENOMIC DNA]</scope>
    <source>
        <strain evidence="3">cv. Daliak</strain>
    </source>
</reference>
<evidence type="ECO:0000313" key="2">
    <source>
        <dbReference type="EMBL" id="GAU38451.1"/>
    </source>
</evidence>
<feature type="compositionally biased region" description="Basic and acidic residues" evidence="1">
    <location>
        <begin position="63"/>
        <end position="74"/>
    </location>
</feature>
<evidence type="ECO:0000256" key="1">
    <source>
        <dbReference type="SAM" id="MobiDB-lite"/>
    </source>
</evidence>
<feature type="compositionally biased region" description="Pro residues" evidence="1">
    <location>
        <begin position="29"/>
        <end position="45"/>
    </location>
</feature>
<proteinExistence type="predicted"/>
<organism evidence="2 3">
    <name type="scientific">Trifolium subterraneum</name>
    <name type="common">Subterranean clover</name>
    <dbReference type="NCBI Taxonomy" id="3900"/>
    <lineage>
        <taxon>Eukaryota</taxon>
        <taxon>Viridiplantae</taxon>
        <taxon>Streptophyta</taxon>
        <taxon>Embryophyta</taxon>
        <taxon>Tracheophyta</taxon>
        <taxon>Spermatophyta</taxon>
        <taxon>Magnoliopsida</taxon>
        <taxon>eudicotyledons</taxon>
        <taxon>Gunneridae</taxon>
        <taxon>Pentapetalae</taxon>
        <taxon>rosids</taxon>
        <taxon>fabids</taxon>
        <taxon>Fabales</taxon>
        <taxon>Fabaceae</taxon>
        <taxon>Papilionoideae</taxon>
        <taxon>50 kb inversion clade</taxon>
        <taxon>NPAAA clade</taxon>
        <taxon>Hologalegina</taxon>
        <taxon>IRL clade</taxon>
        <taxon>Trifolieae</taxon>
        <taxon>Trifolium</taxon>
    </lineage>
</organism>
<accession>A0A2Z6N406</accession>
<keyword evidence="3" id="KW-1185">Reference proteome</keyword>